<name>A0A0F6HA17_LEPIR</name>
<evidence type="ECO:0000313" key="2">
    <source>
        <dbReference type="EMBL" id="EKO25111.1"/>
    </source>
</evidence>
<gene>
    <name evidence="2" type="ORF">LEP1GSC104_3811</name>
</gene>
<reference evidence="2 3" key="1">
    <citation type="submission" date="2012-09" db="EMBL/GenBank/DDBJ databases">
        <authorList>
            <person name="Harkins D.M."/>
            <person name="Durkin A.S."/>
            <person name="Brinkac L.M."/>
            <person name="Selengut J.D."/>
            <person name="Sanka R."/>
            <person name="DePew J."/>
            <person name="Purushe J."/>
            <person name="Chanthongthip A."/>
            <person name="Lattana O."/>
            <person name="Phetsouvanh R."/>
            <person name="Newton P.N."/>
            <person name="Vinetz J.M."/>
            <person name="Sutton G.G."/>
            <person name="Nelson W.C."/>
            <person name="Fouts D.E."/>
        </authorList>
    </citation>
    <scope>NUCLEOTIDE SEQUENCE [LARGE SCALE GENOMIC DNA]</scope>
    <source>
        <strain evidence="2 3">UI 12621</strain>
    </source>
</reference>
<evidence type="ECO:0000313" key="3">
    <source>
        <dbReference type="Proteomes" id="UP000006324"/>
    </source>
</evidence>
<feature type="compositionally biased region" description="Polar residues" evidence="1">
    <location>
        <begin position="23"/>
        <end position="33"/>
    </location>
</feature>
<dbReference type="Proteomes" id="UP000006324">
    <property type="component" value="Unassembled WGS sequence"/>
</dbReference>
<feature type="region of interest" description="Disordered" evidence="1">
    <location>
        <begin position="1"/>
        <end position="40"/>
    </location>
</feature>
<proteinExistence type="predicted"/>
<sequence length="40" mass="4725">MDSGKDLFLNKPQFVDRSREPDSSWQPDSSRFSTAKFRFN</sequence>
<accession>A0A0F6HA17</accession>
<evidence type="ECO:0000256" key="1">
    <source>
        <dbReference type="SAM" id="MobiDB-lite"/>
    </source>
</evidence>
<protein>
    <submittedName>
        <fullName evidence="2">Uncharacterized protein</fullName>
    </submittedName>
</protein>
<dbReference type="EMBL" id="AHNQ02000025">
    <property type="protein sequence ID" value="EKO25111.1"/>
    <property type="molecule type" value="Genomic_DNA"/>
</dbReference>
<comment type="caution">
    <text evidence="2">The sequence shown here is derived from an EMBL/GenBank/DDBJ whole genome shotgun (WGS) entry which is preliminary data.</text>
</comment>
<dbReference type="AlphaFoldDB" id="A0A0F6HA17"/>
<organism evidence="2 3">
    <name type="scientific">Leptospira interrogans str. UI 12621</name>
    <dbReference type="NCBI Taxonomy" id="1049937"/>
    <lineage>
        <taxon>Bacteria</taxon>
        <taxon>Pseudomonadati</taxon>
        <taxon>Spirochaetota</taxon>
        <taxon>Spirochaetia</taxon>
        <taxon>Leptospirales</taxon>
        <taxon>Leptospiraceae</taxon>
        <taxon>Leptospira</taxon>
    </lineage>
</organism>